<reference evidence="5 6" key="1">
    <citation type="journal article" date="2011" name="J. Bacteriol.">
        <title>Complete genome sequence of Acidaminococcus intestini RYC-MR95, a Gram-negative bacterium from the phylum Firmicutes.</title>
        <authorList>
            <person name="D'Auria G."/>
            <person name="Galan J.C."/>
            <person name="Rodriguez-Alcayna M."/>
            <person name="Moya A."/>
            <person name="Baquero F."/>
            <person name="Latorre A."/>
        </authorList>
    </citation>
    <scope>NUCLEOTIDE SEQUENCE [LARGE SCALE GENOMIC DNA]</scope>
    <source>
        <strain evidence="5 6">RyC-MR95</strain>
    </source>
</reference>
<dbReference type="SUPFAM" id="SSF53597">
    <property type="entry name" value="Dihydrofolate reductase-like"/>
    <property type="match status" value="1"/>
</dbReference>
<evidence type="ECO:0000313" key="5">
    <source>
        <dbReference type="EMBL" id="AEQ22660.1"/>
    </source>
</evidence>
<proteinExistence type="predicted"/>
<name>G4Q2K4_ACIIR</name>
<protein>
    <submittedName>
        <fullName evidence="5">Riboflavin biosynthesis protein ribD</fullName>
    </submittedName>
</protein>
<evidence type="ECO:0000313" key="6">
    <source>
        <dbReference type="Proteomes" id="UP000007093"/>
    </source>
</evidence>
<feature type="domain" description="Bacterial bifunctional deaminase-reductase C-terminal" evidence="4">
    <location>
        <begin position="5"/>
        <end position="195"/>
    </location>
</feature>
<evidence type="ECO:0000256" key="3">
    <source>
        <dbReference type="ARBA" id="ARBA00023002"/>
    </source>
</evidence>
<dbReference type="Pfam" id="PF01872">
    <property type="entry name" value="RibD_C"/>
    <property type="match status" value="1"/>
</dbReference>
<dbReference type="STRING" id="568816.Acin_1438"/>
<evidence type="ECO:0000259" key="4">
    <source>
        <dbReference type="Pfam" id="PF01872"/>
    </source>
</evidence>
<dbReference type="Gene3D" id="3.40.430.10">
    <property type="entry name" value="Dihydrofolate Reductase, subunit A"/>
    <property type="match status" value="1"/>
</dbReference>
<dbReference type="eggNOG" id="COG1985">
    <property type="taxonomic scope" value="Bacteria"/>
</dbReference>
<dbReference type="InterPro" id="IPR002734">
    <property type="entry name" value="RibDG_C"/>
</dbReference>
<dbReference type="PANTHER" id="PTHR38011">
    <property type="entry name" value="DIHYDROFOLATE REDUCTASE FAMILY PROTEIN (AFU_ORTHOLOGUE AFUA_8G06820)"/>
    <property type="match status" value="1"/>
</dbReference>
<dbReference type="InParanoid" id="G4Q2K4"/>
<gene>
    <name evidence="5" type="ordered locus">Acin_1438</name>
</gene>
<dbReference type="RefSeq" id="WP_009016146.1">
    <property type="nucleotide sequence ID" value="NC_016077.1"/>
</dbReference>
<comment type="pathway">
    <text evidence="1">Cofactor biosynthesis; riboflavin biosynthesis.</text>
</comment>
<evidence type="ECO:0000256" key="1">
    <source>
        <dbReference type="ARBA" id="ARBA00005104"/>
    </source>
</evidence>
<keyword evidence="6" id="KW-1185">Reference proteome</keyword>
<dbReference type="KEGG" id="ain:Acin_1438"/>
<dbReference type="GO" id="GO:0008703">
    <property type="term" value="F:5-amino-6-(5-phosphoribosylamino)uracil reductase activity"/>
    <property type="evidence" value="ECO:0007669"/>
    <property type="project" value="InterPro"/>
</dbReference>
<organism evidence="5 6">
    <name type="scientific">Acidaminococcus intestini (strain RyC-MR95)</name>
    <dbReference type="NCBI Taxonomy" id="568816"/>
    <lineage>
        <taxon>Bacteria</taxon>
        <taxon>Bacillati</taxon>
        <taxon>Bacillota</taxon>
        <taxon>Negativicutes</taxon>
        <taxon>Acidaminococcales</taxon>
        <taxon>Acidaminococcaceae</taxon>
        <taxon>Acidaminococcus</taxon>
    </lineage>
</organism>
<dbReference type="EMBL" id="CP003058">
    <property type="protein sequence ID" value="AEQ22660.1"/>
    <property type="molecule type" value="Genomic_DNA"/>
</dbReference>
<evidence type="ECO:0000256" key="2">
    <source>
        <dbReference type="ARBA" id="ARBA00022857"/>
    </source>
</evidence>
<dbReference type="AlphaFoldDB" id="G4Q2K4"/>
<dbReference type="InterPro" id="IPR024072">
    <property type="entry name" value="DHFR-like_dom_sf"/>
</dbReference>
<dbReference type="GO" id="GO:0009231">
    <property type="term" value="P:riboflavin biosynthetic process"/>
    <property type="evidence" value="ECO:0007669"/>
    <property type="project" value="InterPro"/>
</dbReference>
<accession>G4Q2K4</accession>
<dbReference type="PATRIC" id="fig|568816.4.peg.1395"/>
<sequence length="240" mass="25895">MTEKPFVVCHMLTSLNGKIDGAFFDNPAAGPGLDRTGKIRSGYHCDAIVFGAVTMEAFCEGKLNEAVLAGKKDLPKKDWVSPEVADNEGFQVVLDPLGRLAYHRPFLQRGTGPRQHIIEVVSEKVSGAYLSYLREVGVSYIVAGEDSLKGSVILQKLADLFGISRIALSGGGLTNGTFLREGLIDELSLVIVPVAEMEKGATSFEAMDGAPLLKNPAFILKGVEVLAKDALWIRYERVNG</sequence>
<dbReference type="PANTHER" id="PTHR38011:SF7">
    <property type="entry name" value="2,5-DIAMINO-6-RIBOSYLAMINO-4(3H)-PYRIMIDINONE 5'-PHOSPHATE REDUCTASE"/>
    <property type="match status" value="1"/>
</dbReference>
<dbReference type="Proteomes" id="UP000007093">
    <property type="component" value="Chromosome"/>
</dbReference>
<keyword evidence="2" id="KW-0521">NADP</keyword>
<dbReference type="HOGENOM" id="CLU_073038_1_0_9"/>
<dbReference type="InterPro" id="IPR050765">
    <property type="entry name" value="Riboflavin_Biosynth_HTPR"/>
</dbReference>
<keyword evidence="3" id="KW-0560">Oxidoreductase</keyword>
<dbReference type="GeneID" id="92878440"/>